<evidence type="ECO:0000256" key="4">
    <source>
        <dbReference type="ARBA" id="ARBA00009503"/>
    </source>
</evidence>
<evidence type="ECO:0000256" key="8">
    <source>
        <dbReference type="ARBA" id="ARBA00022723"/>
    </source>
</evidence>
<evidence type="ECO:0000256" key="10">
    <source>
        <dbReference type="ARBA" id="ARBA00022909"/>
    </source>
</evidence>
<dbReference type="Gene3D" id="3.20.20.20">
    <property type="entry name" value="Dihydropteroate synthase-like"/>
    <property type="match status" value="1"/>
</dbReference>
<sequence length="285" mass="31278">MNPKDTSFYQKTTLQIKGKLFDLSEPKVMGILNITPDSFYDGGKHSSIDKAVATASQMLDDGADIIDVGGYSTRPNASEVSETEEAERVIPTIKAINEKHPNAIISVDTFRSYVAKQAIEVGAAIVNDVSGGNLDENMFALIAEKQVPYVLMHMRGTPENMQQQTQYDDLLVDVVNELSGKLRQLKALGVNDIIIDPGFGFAKSIDQNYEILQNLAYLEILEAPLLVGVSRKSMIYKVLGVLADEALNGTSALNMVALMNGASILRVHDVKEVKEIVELYKKLKN</sequence>
<evidence type="ECO:0000256" key="7">
    <source>
        <dbReference type="ARBA" id="ARBA00022679"/>
    </source>
</evidence>
<name>A0A937AEE4_9BACT</name>
<evidence type="ECO:0000256" key="2">
    <source>
        <dbReference type="ARBA" id="ARBA00001946"/>
    </source>
</evidence>
<evidence type="ECO:0000256" key="11">
    <source>
        <dbReference type="ARBA" id="ARBA00030193"/>
    </source>
</evidence>
<dbReference type="EC" id="2.5.1.15" evidence="5 12"/>
<comment type="cofactor">
    <cofactor evidence="2 12">
        <name>Mg(2+)</name>
        <dbReference type="ChEBI" id="CHEBI:18420"/>
    </cofactor>
</comment>
<dbReference type="GO" id="GO:0004156">
    <property type="term" value="F:dihydropteroate synthase activity"/>
    <property type="evidence" value="ECO:0007669"/>
    <property type="project" value="UniProtKB-EC"/>
</dbReference>
<dbReference type="FunFam" id="3.20.20.20:FF:000006">
    <property type="entry name" value="Dihydropteroate synthase"/>
    <property type="match status" value="1"/>
</dbReference>
<evidence type="ECO:0000256" key="5">
    <source>
        <dbReference type="ARBA" id="ARBA00012458"/>
    </source>
</evidence>
<dbReference type="PROSITE" id="PS00793">
    <property type="entry name" value="DHPS_2"/>
    <property type="match status" value="1"/>
</dbReference>
<dbReference type="GO" id="GO:0046654">
    <property type="term" value="P:tetrahydrofolate biosynthetic process"/>
    <property type="evidence" value="ECO:0007669"/>
    <property type="project" value="TreeGrafter"/>
</dbReference>
<dbReference type="InterPro" id="IPR045031">
    <property type="entry name" value="DHP_synth-like"/>
</dbReference>
<dbReference type="SUPFAM" id="SSF51717">
    <property type="entry name" value="Dihydropteroate synthetase-like"/>
    <property type="match status" value="1"/>
</dbReference>
<evidence type="ECO:0000313" key="15">
    <source>
        <dbReference type="Proteomes" id="UP000642920"/>
    </source>
</evidence>
<dbReference type="PANTHER" id="PTHR20941:SF1">
    <property type="entry name" value="FOLIC ACID SYNTHESIS PROTEIN FOL1"/>
    <property type="match status" value="1"/>
</dbReference>
<comment type="catalytic activity">
    <reaction evidence="1">
        <text>(7,8-dihydropterin-6-yl)methyl diphosphate + 4-aminobenzoate = 7,8-dihydropteroate + diphosphate</text>
        <dbReference type="Rhea" id="RHEA:19949"/>
        <dbReference type="ChEBI" id="CHEBI:17836"/>
        <dbReference type="ChEBI" id="CHEBI:17839"/>
        <dbReference type="ChEBI" id="CHEBI:33019"/>
        <dbReference type="ChEBI" id="CHEBI:72950"/>
        <dbReference type="EC" id="2.5.1.15"/>
    </reaction>
</comment>
<dbReference type="GO" id="GO:0005829">
    <property type="term" value="C:cytosol"/>
    <property type="evidence" value="ECO:0007669"/>
    <property type="project" value="TreeGrafter"/>
</dbReference>
<evidence type="ECO:0000313" key="14">
    <source>
        <dbReference type="EMBL" id="MBL0765181.1"/>
    </source>
</evidence>
<keyword evidence="7 12" id="KW-0808">Transferase</keyword>
<comment type="function">
    <text evidence="12">Catalyzes the condensation of para-aminobenzoate (pABA) with 6-hydroxymethyl-7,8-dihydropterin diphosphate (DHPt-PP) to form 7,8-dihydropteroate (H2Pte), the immediate precursor of folate derivatives.</text>
</comment>
<evidence type="ECO:0000256" key="12">
    <source>
        <dbReference type="RuleBase" id="RU361205"/>
    </source>
</evidence>
<dbReference type="InterPro" id="IPR000489">
    <property type="entry name" value="Pterin-binding_dom"/>
</dbReference>
<accession>A0A937AEE4</accession>
<dbReference type="InterPro" id="IPR006390">
    <property type="entry name" value="DHP_synth_dom"/>
</dbReference>
<dbReference type="PROSITE" id="PS50972">
    <property type="entry name" value="PTERIN_BINDING"/>
    <property type="match status" value="1"/>
</dbReference>
<dbReference type="GO" id="GO:0046656">
    <property type="term" value="P:folic acid biosynthetic process"/>
    <property type="evidence" value="ECO:0007669"/>
    <property type="project" value="UniProtKB-KW"/>
</dbReference>
<organism evidence="14 15">
    <name type="scientific">Marivirga atlantica</name>
    <dbReference type="NCBI Taxonomy" id="1548457"/>
    <lineage>
        <taxon>Bacteria</taxon>
        <taxon>Pseudomonadati</taxon>
        <taxon>Bacteroidota</taxon>
        <taxon>Cytophagia</taxon>
        <taxon>Cytophagales</taxon>
        <taxon>Marivirgaceae</taxon>
        <taxon>Marivirga</taxon>
    </lineage>
</organism>
<dbReference type="AlphaFoldDB" id="A0A937AEE4"/>
<comment type="pathway">
    <text evidence="3 12">Cofactor biosynthesis; tetrahydrofolate biosynthesis; 7,8-dihydrofolate from 2-amino-4-hydroxy-6-hydroxymethyl-7,8-dihydropteridine diphosphate and 4-aminobenzoate: step 1/2.</text>
</comment>
<evidence type="ECO:0000256" key="9">
    <source>
        <dbReference type="ARBA" id="ARBA00022842"/>
    </source>
</evidence>
<keyword evidence="10 12" id="KW-0289">Folate biosynthesis</keyword>
<evidence type="ECO:0000259" key="13">
    <source>
        <dbReference type="PROSITE" id="PS50972"/>
    </source>
</evidence>
<keyword evidence="9 12" id="KW-0460">Magnesium</keyword>
<feature type="domain" description="Pterin-binding" evidence="13">
    <location>
        <begin position="26"/>
        <end position="278"/>
    </location>
</feature>
<proteinExistence type="inferred from homology"/>
<dbReference type="NCBIfam" id="TIGR01496">
    <property type="entry name" value="DHPS"/>
    <property type="match status" value="1"/>
</dbReference>
<dbReference type="GO" id="GO:0046872">
    <property type="term" value="F:metal ion binding"/>
    <property type="evidence" value="ECO:0007669"/>
    <property type="project" value="UniProtKB-KW"/>
</dbReference>
<keyword evidence="15" id="KW-1185">Reference proteome</keyword>
<protein>
    <recommendedName>
        <fullName evidence="6 12">Dihydropteroate synthase</fullName>
        <shortName evidence="12">DHPS</shortName>
        <ecNumber evidence="5 12">2.5.1.15</ecNumber>
    </recommendedName>
    <alternativeName>
        <fullName evidence="11 12">Dihydropteroate pyrophosphorylase</fullName>
    </alternativeName>
</protein>
<dbReference type="Proteomes" id="UP000642920">
    <property type="component" value="Unassembled WGS sequence"/>
</dbReference>
<comment type="caution">
    <text evidence="14">The sequence shown here is derived from an EMBL/GenBank/DDBJ whole genome shotgun (WGS) entry which is preliminary data.</text>
</comment>
<comment type="similarity">
    <text evidence="4 12">Belongs to the DHPS family.</text>
</comment>
<dbReference type="InterPro" id="IPR011005">
    <property type="entry name" value="Dihydropteroate_synth-like_sf"/>
</dbReference>
<evidence type="ECO:0000256" key="1">
    <source>
        <dbReference type="ARBA" id="ARBA00000012"/>
    </source>
</evidence>
<dbReference type="PROSITE" id="PS00792">
    <property type="entry name" value="DHPS_1"/>
    <property type="match status" value="1"/>
</dbReference>
<evidence type="ECO:0000256" key="6">
    <source>
        <dbReference type="ARBA" id="ARBA00016919"/>
    </source>
</evidence>
<dbReference type="Pfam" id="PF00809">
    <property type="entry name" value="Pterin_bind"/>
    <property type="match status" value="1"/>
</dbReference>
<gene>
    <name evidence="14" type="primary">folP</name>
    <name evidence="14" type="ORF">JKP34_07965</name>
</gene>
<evidence type="ECO:0000256" key="3">
    <source>
        <dbReference type="ARBA" id="ARBA00004763"/>
    </source>
</evidence>
<keyword evidence="8 12" id="KW-0479">Metal-binding</keyword>
<dbReference type="CDD" id="cd00739">
    <property type="entry name" value="DHPS"/>
    <property type="match status" value="1"/>
</dbReference>
<reference evidence="14" key="1">
    <citation type="submission" date="2021-01" db="EMBL/GenBank/DDBJ databases">
        <title>Marivirga sp. nov., isolated from intertidal surface sediments.</title>
        <authorList>
            <person name="Zhang M."/>
        </authorList>
    </citation>
    <scope>NUCLEOTIDE SEQUENCE</scope>
    <source>
        <strain evidence="14">SM1354</strain>
    </source>
</reference>
<dbReference type="PANTHER" id="PTHR20941">
    <property type="entry name" value="FOLATE SYNTHESIS PROTEINS"/>
    <property type="match status" value="1"/>
</dbReference>
<dbReference type="EMBL" id="JAERQG010000002">
    <property type="protein sequence ID" value="MBL0765181.1"/>
    <property type="molecule type" value="Genomic_DNA"/>
</dbReference>